<feature type="non-terminal residue" evidence="1">
    <location>
        <position position="1"/>
    </location>
</feature>
<dbReference type="Proteomes" id="UP000018849">
    <property type="component" value="Unassembled WGS sequence"/>
</dbReference>
<dbReference type="EMBL" id="AOKF01000649">
    <property type="protein sequence ID" value="EPN65607.1"/>
    <property type="molecule type" value="Genomic_DNA"/>
</dbReference>
<comment type="caution">
    <text evidence="1">The sequence shown here is derived from an EMBL/GenBank/DDBJ whole genome shotgun (WGS) entry which is preliminary data.</text>
</comment>
<name>A0A656K1Y3_PSESF</name>
<evidence type="ECO:0000313" key="1">
    <source>
        <dbReference type="EMBL" id="EPN65607.1"/>
    </source>
</evidence>
<sequence>PAEVLARRCRAYVEQSAELVIQHVGRAVGAGPYCKDAHFARLITDLPVFLRQSHAEQDLAALGQLAGKQSQAVRPWSL</sequence>
<evidence type="ECO:0000313" key="2">
    <source>
        <dbReference type="Proteomes" id="UP000018849"/>
    </source>
</evidence>
<accession>A0A656K1Y3</accession>
<organism evidence="1 2">
    <name type="scientific">Pseudomonas syringae pv. actinidiae ICMP 19096</name>
    <dbReference type="NCBI Taxonomy" id="1194405"/>
    <lineage>
        <taxon>Bacteria</taxon>
        <taxon>Pseudomonadati</taxon>
        <taxon>Pseudomonadota</taxon>
        <taxon>Gammaproteobacteria</taxon>
        <taxon>Pseudomonadales</taxon>
        <taxon>Pseudomonadaceae</taxon>
        <taxon>Pseudomonas</taxon>
        <taxon>Pseudomonas syringae</taxon>
    </lineage>
</organism>
<evidence type="ECO:0008006" key="3">
    <source>
        <dbReference type="Google" id="ProtNLM"/>
    </source>
</evidence>
<gene>
    <name evidence="1" type="ORF">A245_07864</name>
</gene>
<protein>
    <recommendedName>
        <fullName evidence="3">Acyl-CoA dehydrogenase</fullName>
    </recommendedName>
</protein>
<proteinExistence type="predicted"/>
<reference evidence="1 2" key="1">
    <citation type="journal article" date="2013" name="PLoS Pathog.">
        <title>Genomic analysis of the Kiwifruit pathogen Pseudomonas syringae pv. actinidiae provides insight into the origins of an emergent plant disease.</title>
        <authorList>
            <person name="McCann H.C."/>
            <person name="Rikkerink E.H."/>
            <person name="Bertels F."/>
            <person name="Fiers M."/>
            <person name="Lu A."/>
            <person name="Rees-George J."/>
            <person name="Andersen M.T."/>
            <person name="Gleave A.P."/>
            <person name="Haubold B."/>
            <person name="Wohlers M.W."/>
            <person name="Guttman D.S."/>
            <person name="Wang P.W."/>
            <person name="Straub C."/>
            <person name="Vanneste J.L."/>
            <person name="Rainey P.B."/>
            <person name="Templeton M.D."/>
        </authorList>
    </citation>
    <scope>NUCLEOTIDE SEQUENCE [LARGE SCALE GENOMIC DNA]</scope>
    <source>
        <strain evidence="1 2">ICMP 19096</strain>
    </source>
</reference>
<dbReference type="AlphaFoldDB" id="A0A656K1Y3"/>